<dbReference type="AlphaFoldDB" id="A0A9P7VIL6"/>
<dbReference type="EMBL" id="MU250562">
    <property type="protein sequence ID" value="KAG7441220.1"/>
    <property type="molecule type" value="Genomic_DNA"/>
</dbReference>
<reference evidence="3" key="1">
    <citation type="submission" date="2020-11" db="EMBL/GenBank/DDBJ databases">
        <title>Adaptations for nitrogen fixation in a non-lichenized fungal sporocarp promotes dispersal by wood-feeding termites.</title>
        <authorList>
            <consortium name="DOE Joint Genome Institute"/>
            <person name="Koch R.A."/>
            <person name="Yoon G."/>
            <person name="Arayal U."/>
            <person name="Lail K."/>
            <person name="Amirebrahimi M."/>
            <person name="Labutti K."/>
            <person name="Lipzen A."/>
            <person name="Riley R."/>
            <person name="Barry K."/>
            <person name="Henrissat B."/>
            <person name="Grigoriev I.V."/>
            <person name="Herr J.R."/>
            <person name="Aime M.C."/>
        </authorList>
    </citation>
    <scope>NUCLEOTIDE SEQUENCE</scope>
    <source>
        <strain evidence="3">MCA 3950</strain>
    </source>
</reference>
<feature type="transmembrane region" description="Helical" evidence="2">
    <location>
        <begin position="169"/>
        <end position="194"/>
    </location>
</feature>
<evidence type="ECO:0000313" key="4">
    <source>
        <dbReference type="Proteomes" id="UP000812287"/>
    </source>
</evidence>
<accession>A0A9P7VIL6</accession>
<evidence type="ECO:0000313" key="3">
    <source>
        <dbReference type="EMBL" id="KAG7441220.1"/>
    </source>
</evidence>
<dbReference type="GeneID" id="66106810"/>
<comment type="caution">
    <text evidence="3">The sequence shown here is derived from an EMBL/GenBank/DDBJ whole genome shotgun (WGS) entry which is preliminary data.</text>
</comment>
<keyword evidence="2" id="KW-0472">Membrane</keyword>
<protein>
    <submittedName>
        <fullName evidence="3">Uncharacterized protein</fullName>
    </submittedName>
</protein>
<feature type="compositionally biased region" description="Polar residues" evidence="1">
    <location>
        <begin position="354"/>
        <end position="365"/>
    </location>
</feature>
<dbReference type="OrthoDB" id="3346544at2759"/>
<keyword evidence="2" id="KW-1133">Transmembrane helix</keyword>
<keyword evidence="2" id="KW-0812">Transmembrane</keyword>
<gene>
    <name evidence="3" type="ORF">BT62DRAFT_923445</name>
</gene>
<name>A0A9P7VIL6_9AGAR</name>
<feature type="transmembrane region" description="Helical" evidence="2">
    <location>
        <begin position="86"/>
        <end position="108"/>
    </location>
</feature>
<dbReference type="RefSeq" id="XP_043034720.1">
    <property type="nucleotide sequence ID" value="XM_043184513.1"/>
</dbReference>
<proteinExistence type="predicted"/>
<feature type="transmembrane region" description="Helical" evidence="2">
    <location>
        <begin position="27"/>
        <end position="46"/>
    </location>
</feature>
<keyword evidence="4" id="KW-1185">Reference proteome</keyword>
<evidence type="ECO:0000256" key="2">
    <source>
        <dbReference type="SAM" id="Phobius"/>
    </source>
</evidence>
<sequence>MASSNSTDIPQLSDNDIKLVYDVNNEYLNQLVVLALMHGILFLGDVLRSLSDLRNRTIYLRIIGDLMEYIYLGTSKVLACAATRKFMLLMVMVLYVLATVYMGVLWSFTRYAFIDDGQTFWSIFVGLQSVTDRAVTFRLVGGITKCTSTVIADSSMIWRCWIVWGRRCWIILLPILCTISGTVFDAISVYHLVADTTEDESDSGSSAYAIRIDWTMLSLSFTLATTVLCTILIIYRIVTVADGKHGSGLPSYRGVVEVIVESAALYSASTIVYMAFVARNELTGAYANEVNTAIKGIAPTLIVGRVASGHARPDDTWKESVLSSLHFGAWSRAARNREATHTVTFENSVMDLENVNSSERPQTGAENELPIKELS</sequence>
<organism evidence="3 4">
    <name type="scientific">Guyanagaster necrorhizus</name>
    <dbReference type="NCBI Taxonomy" id="856835"/>
    <lineage>
        <taxon>Eukaryota</taxon>
        <taxon>Fungi</taxon>
        <taxon>Dikarya</taxon>
        <taxon>Basidiomycota</taxon>
        <taxon>Agaricomycotina</taxon>
        <taxon>Agaricomycetes</taxon>
        <taxon>Agaricomycetidae</taxon>
        <taxon>Agaricales</taxon>
        <taxon>Marasmiineae</taxon>
        <taxon>Physalacriaceae</taxon>
        <taxon>Guyanagaster</taxon>
    </lineage>
</organism>
<dbReference type="Proteomes" id="UP000812287">
    <property type="component" value="Unassembled WGS sequence"/>
</dbReference>
<feature type="transmembrane region" description="Helical" evidence="2">
    <location>
        <begin position="214"/>
        <end position="235"/>
    </location>
</feature>
<feature type="region of interest" description="Disordered" evidence="1">
    <location>
        <begin position="352"/>
        <end position="375"/>
    </location>
</feature>
<evidence type="ECO:0000256" key="1">
    <source>
        <dbReference type="SAM" id="MobiDB-lite"/>
    </source>
</evidence>